<comment type="caution">
    <text evidence="5">The sequence shown here is derived from an EMBL/GenBank/DDBJ whole genome shotgun (WGS) entry which is preliminary data.</text>
</comment>
<evidence type="ECO:0000313" key="6">
    <source>
        <dbReference type="Proteomes" id="UP001235712"/>
    </source>
</evidence>
<dbReference type="Proteomes" id="UP001235712">
    <property type="component" value="Unassembled WGS sequence"/>
</dbReference>
<keyword evidence="2" id="KW-0238">DNA-binding</keyword>
<dbReference type="InterPro" id="IPR009057">
    <property type="entry name" value="Homeodomain-like_sf"/>
</dbReference>
<dbReference type="Pfam" id="PF12833">
    <property type="entry name" value="HTH_18"/>
    <property type="match status" value="1"/>
</dbReference>
<dbReference type="RefSeq" id="WP_307240472.1">
    <property type="nucleotide sequence ID" value="NZ_JAUSQZ010000001.1"/>
</dbReference>
<dbReference type="InterPro" id="IPR018062">
    <property type="entry name" value="HTH_AraC-typ_CS"/>
</dbReference>
<evidence type="ECO:0000259" key="4">
    <source>
        <dbReference type="PROSITE" id="PS01124"/>
    </source>
</evidence>
<dbReference type="PRINTS" id="PR00032">
    <property type="entry name" value="HTHARAC"/>
</dbReference>
<name>A0ABT9P1T1_9ACTN</name>
<evidence type="ECO:0000256" key="2">
    <source>
        <dbReference type="ARBA" id="ARBA00023125"/>
    </source>
</evidence>
<keyword evidence="6" id="KW-1185">Reference proteome</keyword>
<accession>A0ABT9P1T1</accession>
<dbReference type="PANTHER" id="PTHR46796:SF13">
    <property type="entry name" value="HTH-TYPE TRANSCRIPTIONAL ACTIVATOR RHAS"/>
    <property type="match status" value="1"/>
</dbReference>
<dbReference type="InterPro" id="IPR020449">
    <property type="entry name" value="Tscrpt_reg_AraC-type_HTH"/>
</dbReference>
<dbReference type="InterPro" id="IPR011051">
    <property type="entry name" value="RmlC_Cupin_sf"/>
</dbReference>
<dbReference type="SUPFAM" id="SSF51182">
    <property type="entry name" value="RmlC-like cupins"/>
    <property type="match status" value="1"/>
</dbReference>
<dbReference type="SUPFAM" id="SSF46689">
    <property type="entry name" value="Homeodomain-like"/>
    <property type="match status" value="2"/>
</dbReference>
<dbReference type="PROSITE" id="PS01124">
    <property type="entry name" value="HTH_ARAC_FAMILY_2"/>
    <property type="match status" value="1"/>
</dbReference>
<feature type="domain" description="HTH araC/xylS-type" evidence="4">
    <location>
        <begin position="190"/>
        <end position="288"/>
    </location>
</feature>
<dbReference type="InterPro" id="IPR050204">
    <property type="entry name" value="AraC_XylS_family_regulators"/>
</dbReference>
<proteinExistence type="predicted"/>
<evidence type="ECO:0000313" key="5">
    <source>
        <dbReference type="EMBL" id="MDP9826055.1"/>
    </source>
</evidence>
<dbReference type="InterPro" id="IPR018060">
    <property type="entry name" value="HTH_AraC"/>
</dbReference>
<dbReference type="SMART" id="SM00342">
    <property type="entry name" value="HTH_ARAC"/>
    <property type="match status" value="1"/>
</dbReference>
<dbReference type="EMBL" id="JAUSQZ010000001">
    <property type="protein sequence ID" value="MDP9826055.1"/>
    <property type="molecule type" value="Genomic_DNA"/>
</dbReference>
<keyword evidence="1" id="KW-0805">Transcription regulation</keyword>
<evidence type="ECO:0000256" key="1">
    <source>
        <dbReference type="ARBA" id="ARBA00023015"/>
    </source>
</evidence>
<evidence type="ECO:0000256" key="3">
    <source>
        <dbReference type="ARBA" id="ARBA00023163"/>
    </source>
</evidence>
<dbReference type="PANTHER" id="PTHR46796">
    <property type="entry name" value="HTH-TYPE TRANSCRIPTIONAL ACTIVATOR RHAS-RELATED"/>
    <property type="match status" value="1"/>
</dbReference>
<reference evidence="5 6" key="1">
    <citation type="submission" date="2023-07" db="EMBL/GenBank/DDBJ databases">
        <title>Sequencing the genomes of 1000 actinobacteria strains.</title>
        <authorList>
            <person name="Klenk H.-P."/>
        </authorList>
    </citation>
    <scope>NUCLEOTIDE SEQUENCE [LARGE SCALE GENOMIC DNA]</scope>
    <source>
        <strain evidence="5 6">DSM 44388</strain>
    </source>
</reference>
<protein>
    <submittedName>
        <fullName evidence="5">AraC-like DNA-binding protein</fullName>
    </submittedName>
</protein>
<keyword evidence="3" id="KW-0804">Transcription</keyword>
<gene>
    <name evidence="5" type="ORF">J2S57_001804</name>
</gene>
<organism evidence="5 6">
    <name type="scientific">Kineosporia succinea</name>
    <dbReference type="NCBI Taxonomy" id="84632"/>
    <lineage>
        <taxon>Bacteria</taxon>
        <taxon>Bacillati</taxon>
        <taxon>Actinomycetota</taxon>
        <taxon>Actinomycetes</taxon>
        <taxon>Kineosporiales</taxon>
        <taxon>Kineosporiaceae</taxon>
        <taxon>Kineosporia</taxon>
    </lineage>
</organism>
<sequence length="297" mass="31403">MDLVSTALAGARVGEAGARWFGGSGRWGARFDAFAGIGFHAVTSGSAWLIGAAGDPVPVTAGDVVLIPSGAEHALTLQPRPLPEVPLLALGPQAPPRDADTYDLAVLCGAYRLKSGQVHTFLRGLPELIVVRPDASHELSALITVLGGDVANDEQAGASITRTALIDLILVNALRVWRGASFEVDDVQVAAVLDAMHASPQEPWTVERLGALAGLSRTAFSRRFVAQTGRSPMSYLISQRLTRAAQLLCDTDAPLASVAVQVGYGSEFAFANAFRREFGVSPGRYRRDHERVLGLAL</sequence>
<dbReference type="Pfam" id="PF12852">
    <property type="entry name" value="Cupin_6"/>
    <property type="match status" value="1"/>
</dbReference>
<dbReference type="Gene3D" id="1.10.10.60">
    <property type="entry name" value="Homeodomain-like"/>
    <property type="match status" value="2"/>
</dbReference>
<dbReference type="InterPro" id="IPR032783">
    <property type="entry name" value="AraC_lig"/>
</dbReference>
<dbReference type="PROSITE" id="PS00041">
    <property type="entry name" value="HTH_ARAC_FAMILY_1"/>
    <property type="match status" value="1"/>
</dbReference>